<feature type="transmembrane region" description="Helical" evidence="12">
    <location>
        <begin position="89"/>
        <end position="106"/>
    </location>
</feature>
<evidence type="ECO:0000256" key="12">
    <source>
        <dbReference type="SAM" id="Phobius"/>
    </source>
</evidence>
<keyword evidence="9 12" id="KW-1133">Transmembrane helix</keyword>
<comment type="caution">
    <text evidence="13">The sequence shown here is derived from an EMBL/GenBank/DDBJ whole genome shotgun (WGS) entry which is preliminary data.</text>
</comment>
<keyword evidence="6 12" id="KW-0812">Transmembrane</keyword>
<evidence type="ECO:0000256" key="6">
    <source>
        <dbReference type="ARBA" id="ARBA00022692"/>
    </source>
</evidence>
<evidence type="ECO:0000256" key="10">
    <source>
        <dbReference type="ARBA" id="ARBA00023004"/>
    </source>
</evidence>
<evidence type="ECO:0000256" key="7">
    <source>
        <dbReference type="ARBA" id="ARBA00022723"/>
    </source>
</evidence>
<sequence>MIDFLFNYETLRIIWWALLGVLLMGFAVTDGFDMGVGALLPFVAKTDIERRVAINTVGPVWEGNQVWFILGGGAIFAAWPALYAVSFSGFYLAMFLVLFALILRPVGFKYRSKREDPRWRSNWDWALFIGGAVPALIFGVAVGNALRGVPFHFSTDLRPFYEGTLFGLLNPVALYCGLVSLTMLVMHGAAWLTFKAEGPVADRARIIGGKAALAAAVLFAGGGVLVWLGLLGGYEVTSAIVWDGPSNPLGKTVIANSSAWLRNFNATPVLCLVPALGIVAPLVAAAGFRTRREGLTFLASKLGVLCIIATVGLAMFPIILPSSSNPGHSLAVFDASSSRATLRNMLIATVIFLPLILAYTAWVYSVLWGKVSERSVRGAGSSAY</sequence>
<dbReference type="NCBIfam" id="TIGR00203">
    <property type="entry name" value="cydB"/>
    <property type="match status" value="1"/>
</dbReference>
<dbReference type="PIRSF" id="PIRSF000267">
    <property type="entry name" value="Cyt_oxidse_sub2"/>
    <property type="match status" value="1"/>
</dbReference>
<protein>
    <submittedName>
        <fullName evidence="13">Cytochrome d ubiquinol oxidase subunit II</fullName>
    </submittedName>
</protein>
<comment type="similarity">
    <text evidence="2">Belongs to the cytochrome ubiquinol oxidase subunit 2 family.</text>
</comment>
<keyword evidence="10" id="KW-0408">Iron</keyword>
<keyword evidence="3" id="KW-0813">Transport</keyword>
<feature type="transmembrane region" description="Helical" evidence="12">
    <location>
        <begin position="295"/>
        <end position="320"/>
    </location>
</feature>
<keyword evidence="11 12" id="KW-0472">Membrane</keyword>
<feature type="transmembrane region" description="Helical" evidence="12">
    <location>
        <begin position="266"/>
        <end position="288"/>
    </location>
</feature>
<keyword evidence="14" id="KW-1185">Reference proteome</keyword>
<feature type="transmembrane region" description="Helical" evidence="12">
    <location>
        <begin position="126"/>
        <end position="146"/>
    </location>
</feature>
<evidence type="ECO:0000256" key="8">
    <source>
        <dbReference type="ARBA" id="ARBA00022982"/>
    </source>
</evidence>
<feature type="transmembrane region" description="Helical" evidence="12">
    <location>
        <begin position="206"/>
        <end position="228"/>
    </location>
</feature>
<evidence type="ECO:0000256" key="4">
    <source>
        <dbReference type="ARBA" id="ARBA00022475"/>
    </source>
</evidence>
<feature type="transmembrane region" description="Helical" evidence="12">
    <location>
        <begin position="172"/>
        <end position="194"/>
    </location>
</feature>
<keyword evidence="7" id="KW-0479">Metal-binding</keyword>
<dbReference type="PANTHER" id="PTHR43141:SF5">
    <property type="entry name" value="CYTOCHROME BD-I UBIQUINOL OXIDASE SUBUNIT 2"/>
    <property type="match status" value="1"/>
</dbReference>
<evidence type="ECO:0000313" key="14">
    <source>
        <dbReference type="Proteomes" id="UP001152178"/>
    </source>
</evidence>
<reference evidence="13" key="1">
    <citation type="submission" date="2022-11" db="EMBL/GenBank/DDBJ databases">
        <authorList>
            <person name="Coimbra C."/>
        </authorList>
    </citation>
    <scope>NUCLEOTIDE SEQUENCE</scope>
    <source>
        <strain evidence="13">Jales19</strain>
    </source>
</reference>
<feature type="transmembrane region" description="Helical" evidence="12">
    <location>
        <begin position="13"/>
        <end position="44"/>
    </location>
</feature>
<keyword evidence="5" id="KW-0349">Heme</keyword>
<dbReference type="PANTHER" id="PTHR43141">
    <property type="entry name" value="CYTOCHROME BD2 SUBUNIT II"/>
    <property type="match status" value="1"/>
</dbReference>
<feature type="transmembrane region" description="Helical" evidence="12">
    <location>
        <begin position="345"/>
        <end position="367"/>
    </location>
</feature>
<evidence type="ECO:0000256" key="9">
    <source>
        <dbReference type="ARBA" id="ARBA00022989"/>
    </source>
</evidence>
<evidence type="ECO:0000256" key="5">
    <source>
        <dbReference type="ARBA" id="ARBA00022617"/>
    </source>
</evidence>
<comment type="subcellular location">
    <subcellularLocation>
        <location evidence="1">Cell membrane</location>
        <topology evidence="1">Multi-pass membrane protein</topology>
    </subcellularLocation>
</comment>
<evidence type="ECO:0000256" key="11">
    <source>
        <dbReference type="ARBA" id="ARBA00023136"/>
    </source>
</evidence>
<evidence type="ECO:0000256" key="2">
    <source>
        <dbReference type="ARBA" id="ARBA00007543"/>
    </source>
</evidence>
<dbReference type="InterPro" id="IPR003317">
    <property type="entry name" value="Cyt-d_oxidase_su2"/>
</dbReference>
<evidence type="ECO:0000313" key="13">
    <source>
        <dbReference type="EMBL" id="MCZ8546224.1"/>
    </source>
</evidence>
<evidence type="ECO:0000256" key="3">
    <source>
        <dbReference type="ARBA" id="ARBA00022448"/>
    </source>
</evidence>
<proteinExistence type="inferred from homology"/>
<dbReference type="Pfam" id="PF02322">
    <property type="entry name" value="Cyt_bd_oxida_II"/>
    <property type="match status" value="1"/>
</dbReference>
<dbReference type="RefSeq" id="WP_269906596.1">
    <property type="nucleotide sequence ID" value="NZ_JAPFQA010000008.1"/>
</dbReference>
<dbReference type="EMBL" id="JAPFQA010000008">
    <property type="protein sequence ID" value="MCZ8546224.1"/>
    <property type="molecule type" value="Genomic_DNA"/>
</dbReference>
<organism evidence="13 14">
    <name type="scientific">Mesorhizobium qingshengii</name>
    <dbReference type="NCBI Taxonomy" id="1165689"/>
    <lineage>
        <taxon>Bacteria</taxon>
        <taxon>Pseudomonadati</taxon>
        <taxon>Pseudomonadota</taxon>
        <taxon>Alphaproteobacteria</taxon>
        <taxon>Hyphomicrobiales</taxon>
        <taxon>Phyllobacteriaceae</taxon>
        <taxon>Mesorhizobium</taxon>
    </lineage>
</organism>
<evidence type="ECO:0000256" key="1">
    <source>
        <dbReference type="ARBA" id="ARBA00004651"/>
    </source>
</evidence>
<gene>
    <name evidence="13" type="primary">cydB</name>
    <name evidence="13" type="ORF">OOJ09_18705</name>
</gene>
<dbReference type="Proteomes" id="UP001152178">
    <property type="component" value="Unassembled WGS sequence"/>
</dbReference>
<keyword evidence="4" id="KW-1003">Cell membrane</keyword>
<name>A0ABT4QXA3_9HYPH</name>
<accession>A0ABT4QXA3</accession>
<keyword evidence="8" id="KW-0249">Electron transport</keyword>